<protein>
    <submittedName>
        <fullName evidence="1">Uncharacterized protein</fullName>
    </submittedName>
</protein>
<dbReference type="AntiFam" id="ANF00196">
    <property type="entry name" value="Shadow ORF (opposite deoA)"/>
</dbReference>
<proteinExistence type="predicted"/>
<name>A0A645GLF4_9ZZZZ</name>
<dbReference type="EMBL" id="VSSQ01077758">
    <property type="protein sequence ID" value="MPN27758.1"/>
    <property type="molecule type" value="Genomic_DNA"/>
</dbReference>
<reference evidence="1" key="1">
    <citation type="submission" date="2019-08" db="EMBL/GenBank/DDBJ databases">
        <authorList>
            <person name="Kucharzyk K."/>
            <person name="Murdoch R.W."/>
            <person name="Higgins S."/>
            <person name="Loffler F."/>
        </authorList>
    </citation>
    <scope>NUCLEOTIDE SEQUENCE</scope>
</reference>
<organism evidence="1">
    <name type="scientific">bioreactor metagenome</name>
    <dbReference type="NCBI Taxonomy" id="1076179"/>
    <lineage>
        <taxon>unclassified sequences</taxon>
        <taxon>metagenomes</taxon>
        <taxon>ecological metagenomes</taxon>
    </lineage>
</organism>
<comment type="caution">
    <text evidence="1">The sequence shown here is derived from an EMBL/GenBank/DDBJ whole genome shotgun (WGS) entry which is preliminary data.</text>
</comment>
<evidence type="ECO:0000313" key="1">
    <source>
        <dbReference type="EMBL" id="MPN27758.1"/>
    </source>
</evidence>
<accession>A0A645GLF4</accession>
<sequence length="83" mass="9281">MDELLIRQTYTEARNGLHFIQGATAKAQPAPGHFCNRQPTSGYGRFHHQGCFVSYPTCGVFVHFNGDHIAQIHYLPGMRHGQG</sequence>
<gene>
    <name evidence="1" type="ORF">SDC9_175192</name>
</gene>
<dbReference type="AlphaFoldDB" id="A0A645GLF4"/>